<evidence type="ECO:0000313" key="3">
    <source>
        <dbReference type="EMBL" id="OIJ26460.1"/>
    </source>
</evidence>
<dbReference type="EMBL" id="JZDQ02000015">
    <property type="protein sequence ID" value="OIJ26460.1"/>
    <property type="molecule type" value="Genomic_DNA"/>
</dbReference>
<organism evidence="3 4">
    <name type="scientific">Nocardioides luteus</name>
    <dbReference type="NCBI Taxonomy" id="1844"/>
    <lineage>
        <taxon>Bacteria</taxon>
        <taxon>Bacillati</taxon>
        <taxon>Actinomycetota</taxon>
        <taxon>Actinomycetes</taxon>
        <taxon>Propionibacteriales</taxon>
        <taxon>Nocardioidaceae</taxon>
        <taxon>Nocardioides</taxon>
    </lineage>
</organism>
<gene>
    <name evidence="3" type="ORF">UG56_012115</name>
</gene>
<accession>A0A1J4N4H2</accession>
<evidence type="ECO:0008006" key="5">
    <source>
        <dbReference type="Google" id="ProtNLM"/>
    </source>
</evidence>
<reference evidence="3" key="1">
    <citation type="submission" date="2016-10" db="EMBL/GenBank/DDBJ databases">
        <title>Draft Genome Sequence of Nocardioides luteus Strain BAFB, an Alkane-Degrading Bacterium Isolated from JP-7 Polluted Soil.</title>
        <authorList>
            <person name="Brown L."/>
            <person name="Ruiz O.N."/>
            <person name="Gunasekera T."/>
        </authorList>
    </citation>
    <scope>NUCLEOTIDE SEQUENCE [LARGE SCALE GENOMIC DNA]</scope>
    <source>
        <strain evidence="3">BAFB</strain>
    </source>
</reference>
<feature type="signal peptide" evidence="2">
    <location>
        <begin position="1"/>
        <end position="20"/>
    </location>
</feature>
<comment type="caution">
    <text evidence="3">The sequence shown here is derived from an EMBL/GenBank/DDBJ whole genome shotgun (WGS) entry which is preliminary data.</text>
</comment>
<keyword evidence="2" id="KW-0732">Signal</keyword>
<evidence type="ECO:0000256" key="1">
    <source>
        <dbReference type="SAM" id="MobiDB-lite"/>
    </source>
</evidence>
<dbReference type="Proteomes" id="UP000033772">
    <property type="component" value="Unassembled WGS sequence"/>
</dbReference>
<dbReference type="AlphaFoldDB" id="A0A1J4N4H2"/>
<keyword evidence="4" id="KW-1185">Reference proteome</keyword>
<feature type="chain" id="PRO_5009630529" description="DUF5666 domain-containing protein" evidence="2">
    <location>
        <begin position="21"/>
        <end position="155"/>
    </location>
</feature>
<evidence type="ECO:0000313" key="4">
    <source>
        <dbReference type="Proteomes" id="UP000033772"/>
    </source>
</evidence>
<protein>
    <recommendedName>
        <fullName evidence="5">DUF5666 domain-containing protein</fullName>
    </recommendedName>
</protein>
<sequence length="155" mass="15137">MAVTLVAGGLVVAGAAVACADSQSVEPDDTGAASVARQPIKEPDRGPVGPVTVSGEQAGNDAAVTVTTDGTTVVVSGRAHVESPVDNATGGGVVHHDNDARPPLPGGRGVDLDTDQVGFAGGVTGDSSSADVVGTARVGVQKYYYVTDAAGSDVP</sequence>
<evidence type="ECO:0000256" key="2">
    <source>
        <dbReference type="SAM" id="SignalP"/>
    </source>
</evidence>
<proteinExistence type="predicted"/>
<feature type="region of interest" description="Disordered" evidence="1">
    <location>
        <begin position="78"/>
        <end position="106"/>
    </location>
</feature>
<name>A0A1J4N4H2_9ACTN</name>
<feature type="region of interest" description="Disordered" evidence="1">
    <location>
        <begin position="22"/>
        <end position="61"/>
    </location>
</feature>